<gene>
    <name evidence="1" type="ORF">LCGC14_1697590</name>
</gene>
<proteinExistence type="predicted"/>
<reference evidence="1" key="1">
    <citation type="journal article" date="2015" name="Nature">
        <title>Complex archaea that bridge the gap between prokaryotes and eukaryotes.</title>
        <authorList>
            <person name="Spang A."/>
            <person name="Saw J.H."/>
            <person name="Jorgensen S.L."/>
            <person name="Zaremba-Niedzwiedzka K."/>
            <person name="Martijn J."/>
            <person name="Lind A.E."/>
            <person name="van Eijk R."/>
            <person name="Schleper C."/>
            <person name="Guy L."/>
            <person name="Ettema T.J."/>
        </authorList>
    </citation>
    <scope>NUCLEOTIDE SEQUENCE</scope>
</reference>
<evidence type="ECO:0000313" key="1">
    <source>
        <dbReference type="EMBL" id="KKM15289.1"/>
    </source>
</evidence>
<sequence>MAFAVAMKRANVNVEVLIRTLGNDPLVYGVCTVGLWAGGDVLGIDESEQATVSGTLNFWTSTDPNIAGISNQGTRDKRIRDLVALYGKFKLTGEKVGTFRYGKVRVRVANDATAIAVGDILQVAADTQTIEGETTEVCAVADNMAWEALPADVLQADIISLHTDLSQVLGWATKELDATPGEDKRTPMILMLQPYRLLVSE</sequence>
<organism evidence="1">
    <name type="scientific">marine sediment metagenome</name>
    <dbReference type="NCBI Taxonomy" id="412755"/>
    <lineage>
        <taxon>unclassified sequences</taxon>
        <taxon>metagenomes</taxon>
        <taxon>ecological metagenomes</taxon>
    </lineage>
</organism>
<accession>A0A0F9I6K2</accession>
<name>A0A0F9I6K2_9ZZZZ</name>
<protein>
    <submittedName>
        <fullName evidence="1">Uncharacterized protein</fullName>
    </submittedName>
</protein>
<dbReference type="EMBL" id="LAZR01014942">
    <property type="protein sequence ID" value="KKM15289.1"/>
    <property type="molecule type" value="Genomic_DNA"/>
</dbReference>
<comment type="caution">
    <text evidence="1">The sequence shown here is derived from an EMBL/GenBank/DDBJ whole genome shotgun (WGS) entry which is preliminary data.</text>
</comment>
<dbReference type="AlphaFoldDB" id="A0A0F9I6K2"/>